<dbReference type="PANTHER" id="PTHR43273:SF3">
    <property type="entry name" value="ANAEROBIC SULFATASE-MATURATING ENZYME HOMOLOG ASLB-RELATED"/>
    <property type="match status" value="1"/>
</dbReference>
<accession>K7RPF5</accession>
<dbReference type="NCBIfam" id="TIGR03942">
    <property type="entry name" value="sulfatase_rSAM"/>
    <property type="match status" value="1"/>
</dbReference>
<dbReference type="SFLD" id="SFLDG01072">
    <property type="entry name" value="dehydrogenase_like"/>
    <property type="match status" value="1"/>
</dbReference>
<dbReference type="STRING" id="1171373.PACID_03580"/>
<dbReference type="KEGG" id="pbo:PACID_03580"/>
<evidence type="ECO:0000313" key="9">
    <source>
        <dbReference type="EMBL" id="AFV88206.1"/>
    </source>
</evidence>
<dbReference type="CDD" id="cd21120">
    <property type="entry name" value="SPASM_anSME"/>
    <property type="match status" value="1"/>
</dbReference>
<dbReference type="NCBIfam" id="TIGR04085">
    <property type="entry name" value="rSAM_more_4Fe4S"/>
    <property type="match status" value="1"/>
</dbReference>
<keyword evidence="3" id="KW-0949">S-adenosyl-L-methionine</keyword>
<evidence type="ECO:0000256" key="6">
    <source>
        <dbReference type="ARBA" id="ARBA00023014"/>
    </source>
</evidence>
<dbReference type="SFLD" id="SFLDS00029">
    <property type="entry name" value="Radical_SAM"/>
    <property type="match status" value="1"/>
</dbReference>
<sequence length="403" mass="45625">MAKPTGAACNLDCTYCFFLSKELLHDRDSQQMSEATLERYIADFLGSQPDGDVTLEWQGGEPTMRGLPFFRRAVEIAEQYRWPAQSVRHSLQTNGTLIDDQWARFLAGNGFLVGLSMDGPAEDHDAYRVNRAGRPTHDQVLRGWKILQAHGVQTNILCTVHAANADHPLEVYRYFRDELGATYLQFIPIVERTSRKLLPLADAGWHEPGEARPFYTQKGRHVTERSVGPEQWGRFMSTIWDEWVVRDVGRVYVQHFDTALGNAMGQYSMCVHSPTCGDAVAVLHNGDVYACDHYVEPDYVRGNIAEVSLRDVLDSTEQRQFGTDKATTLSQQCQDCPVKWACWGGCPKDRFVPVDGGRHQQNYLCAGYFEFFSHITPDIARMTQLIRMGRPAAAIMKLPTTRR</sequence>
<dbReference type="InterPro" id="IPR023867">
    <property type="entry name" value="Sulphatase_maturase_rSAM"/>
</dbReference>
<evidence type="ECO:0000256" key="2">
    <source>
        <dbReference type="ARBA" id="ARBA00022485"/>
    </source>
</evidence>
<dbReference type="SUPFAM" id="SSF102114">
    <property type="entry name" value="Radical SAM enzymes"/>
    <property type="match status" value="1"/>
</dbReference>
<dbReference type="Pfam" id="PF13186">
    <property type="entry name" value="SPASM"/>
    <property type="match status" value="1"/>
</dbReference>
<dbReference type="InterPro" id="IPR023885">
    <property type="entry name" value="4Fe4S-binding_SPASM_dom"/>
</dbReference>
<dbReference type="EMBL" id="CP003493">
    <property type="protein sequence ID" value="AFV88206.1"/>
    <property type="molecule type" value="Genomic_DNA"/>
</dbReference>
<dbReference type="InterPro" id="IPR007197">
    <property type="entry name" value="rSAM"/>
</dbReference>
<keyword evidence="6" id="KW-0411">Iron-sulfur</keyword>
<evidence type="ECO:0000256" key="4">
    <source>
        <dbReference type="ARBA" id="ARBA00022723"/>
    </source>
</evidence>
<evidence type="ECO:0000259" key="8">
    <source>
        <dbReference type="PROSITE" id="PS51918"/>
    </source>
</evidence>
<dbReference type="PROSITE" id="PS51918">
    <property type="entry name" value="RADICAL_SAM"/>
    <property type="match status" value="1"/>
</dbReference>
<dbReference type="GO" id="GO:0051539">
    <property type="term" value="F:4 iron, 4 sulfur cluster binding"/>
    <property type="evidence" value="ECO:0007669"/>
    <property type="project" value="UniProtKB-KW"/>
</dbReference>
<comment type="cofactor">
    <cofactor evidence="1">
        <name>[4Fe-4S] cluster</name>
        <dbReference type="ChEBI" id="CHEBI:49883"/>
    </cofactor>
</comment>
<protein>
    <submittedName>
        <fullName evidence="9">Putative arylsulfatase regulator</fullName>
    </submittedName>
</protein>
<evidence type="ECO:0000313" key="10">
    <source>
        <dbReference type="Proteomes" id="UP000000214"/>
    </source>
</evidence>
<proteinExistence type="inferred from homology"/>
<evidence type="ECO:0000256" key="7">
    <source>
        <dbReference type="ARBA" id="ARBA00023601"/>
    </source>
</evidence>
<dbReference type="InterPro" id="IPR058240">
    <property type="entry name" value="rSAM_sf"/>
</dbReference>
<evidence type="ECO:0000256" key="3">
    <source>
        <dbReference type="ARBA" id="ARBA00022691"/>
    </source>
</evidence>
<dbReference type="RefSeq" id="WP_015069123.1">
    <property type="nucleotide sequence ID" value="NC_019395.1"/>
</dbReference>
<evidence type="ECO:0000256" key="5">
    <source>
        <dbReference type="ARBA" id="ARBA00023004"/>
    </source>
</evidence>
<evidence type="ECO:0000256" key="1">
    <source>
        <dbReference type="ARBA" id="ARBA00001966"/>
    </source>
</evidence>
<dbReference type="Proteomes" id="UP000000214">
    <property type="component" value="Chromosome"/>
</dbReference>
<dbReference type="SFLD" id="SFLDG01386">
    <property type="entry name" value="main_SPASM_domain-containing"/>
    <property type="match status" value="1"/>
</dbReference>
<dbReference type="InterPro" id="IPR034491">
    <property type="entry name" value="Anaerob_Ser_sulfatase-maturase"/>
</dbReference>
<dbReference type="GO" id="GO:0046872">
    <property type="term" value="F:metal ion binding"/>
    <property type="evidence" value="ECO:0007669"/>
    <property type="project" value="UniProtKB-KW"/>
</dbReference>
<dbReference type="GO" id="GO:0016491">
    <property type="term" value="F:oxidoreductase activity"/>
    <property type="evidence" value="ECO:0007669"/>
    <property type="project" value="InterPro"/>
</dbReference>
<keyword evidence="2" id="KW-0004">4Fe-4S</keyword>
<comment type="similarity">
    <text evidence="7">Belongs to the radical SAM superfamily. Anaerobic sulfatase-maturating enzyme family.</text>
</comment>
<dbReference type="InterPro" id="IPR013785">
    <property type="entry name" value="Aldolase_TIM"/>
</dbReference>
<organism evidence="9 10">
    <name type="scientific">Acidipropionibacterium acidipropionici (strain ATCC 4875 / DSM 20272 / JCM 6432 / NBRC 12425 / NCIMB 8070 / 4)</name>
    <name type="common">Propionibacterium acidipropionici</name>
    <dbReference type="NCBI Taxonomy" id="1171373"/>
    <lineage>
        <taxon>Bacteria</taxon>
        <taxon>Bacillati</taxon>
        <taxon>Actinomycetota</taxon>
        <taxon>Actinomycetes</taxon>
        <taxon>Propionibacteriales</taxon>
        <taxon>Propionibacteriaceae</taxon>
        <taxon>Acidipropionibacterium</taxon>
    </lineage>
</organism>
<dbReference type="InterPro" id="IPR047207">
    <property type="entry name" value="SPASM_anSME"/>
</dbReference>
<feature type="domain" description="Radical SAM core" evidence="8">
    <location>
        <begin position="1"/>
        <end position="234"/>
    </location>
</feature>
<dbReference type="PATRIC" id="fig|1171373.8.peg.360"/>
<dbReference type="PANTHER" id="PTHR43273">
    <property type="entry name" value="ANAEROBIC SULFATASE-MATURATING ENZYME HOMOLOG ASLB-RELATED"/>
    <property type="match status" value="1"/>
</dbReference>
<dbReference type="Gene3D" id="3.20.20.70">
    <property type="entry name" value="Aldolase class I"/>
    <property type="match status" value="1"/>
</dbReference>
<keyword evidence="4" id="KW-0479">Metal-binding</keyword>
<dbReference type="SFLD" id="SFLDG01067">
    <property type="entry name" value="SPASM/twitch_domain_containing"/>
    <property type="match status" value="1"/>
</dbReference>
<dbReference type="eggNOG" id="COG0641">
    <property type="taxonomic scope" value="Bacteria"/>
</dbReference>
<dbReference type="CDD" id="cd01335">
    <property type="entry name" value="Radical_SAM"/>
    <property type="match status" value="1"/>
</dbReference>
<dbReference type="SFLD" id="SFLDG01384">
    <property type="entry name" value="thioether_bond_formation_requi"/>
    <property type="match status" value="1"/>
</dbReference>
<keyword evidence="5" id="KW-0408">Iron</keyword>
<reference evidence="9 10" key="1">
    <citation type="journal article" date="2012" name="BMC Genomics">
        <title>The genome sequence of Propionibacterium acidipropionici provides insights into its biotechnological and industrial potential.</title>
        <authorList>
            <person name="Parizzi L.P."/>
            <person name="Grassi M.C."/>
            <person name="Llerena L.A."/>
            <person name="Carazzolle M.F."/>
            <person name="Queiroz V.L."/>
            <person name="Lunardi I."/>
            <person name="Zeidler A.F."/>
            <person name="Teixeira P.J."/>
            <person name="Mieczkowski P."/>
            <person name="Rincones J."/>
            <person name="Pereira G.A."/>
        </authorList>
    </citation>
    <scope>NUCLEOTIDE SEQUENCE [LARGE SCALE GENOMIC DNA]</scope>
    <source>
        <strain evidence="10">ATCC 4875 / DSM 20272 / JCM 6432 / NBRC 12425 / NCIMB 8070</strain>
    </source>
</reference>
<dbReference type="SFLD" id="SFLDF00285">
    <property type="entry name" value="anaerobic_Ser-type_sulfatase-m"/>
    <property type="match status" value="1"/>
</dbReference>
<name>K7RPF5_ACIA4</name>
<dbReference type="AlphaFoldDB" id="K7RPF5"/>
<dbReference type="Pfam" id="PF04055">
    <property type="entry name" value="Radical_SAM"/>
    <property type="match status" value="1"/>
</dbReference>
<dbReference type="HOGENOM" id="CLU_009273_10_0_11"/>
<gene>
    <name evidence="9" type="ordered locus">PACID_03580</name>
</gene>